<feature type="region of interest" description="Disordered" evidence="1">
    <location>
        <begin position="70"/>
        <end position="107"/>
    </location>
</feature>
<protein>
    <submittedName>
        <fullName evidence="2">Uncharacterized protein</fullName>
    </submittedName>
</protein>
<name>A0ABW2A9T8_9GAMM</name>
<sequence>MNDRRTADWDPRSPTVLDDQIEAYDEMRRRCPMAHSEFLNWTLFRHRDLMRVLADDQTFSNAVSSHLSIPNGLDPPSTGITGVLSNPISALNGSRRSRQCAGRSPST</sequence>
<dbReference type="Proteomes" id="UP001596422">
    <property type="component" value="Unassembled WGS sequence"/>
</dbReference>
<keyword evidence="3" id="KW-1185">Reference proteome</keyword>
<dbReference type="RefSeq" id="WP_379914013.1">
    <property type="nucleotide sequence ID" value="NZ_JBHSWE010000002.1"/>
</dbReference>
<evidence type="ECO:0000313" key="3">
    <source>
        <dbReference type="Proteomes" id="UP001596422"/>
    </source>
</evidence>
<comment type="caution">
    <text evidence="2">The sequence shown here is derived from an EMBL/GenBank/DDBJ whole genome shotgun (WGS) entry which is preliminary data.</text>
</comment>
<evidence type="ECO:0000313" key="2">
    <source>
        <dbReference type="EMBL" id="MFC6674238.1"/>
    </source>
</evidence>
<proteinExistence type="predicted"/>
<dbReference type="InterPro" id="IPR036396">
    <property type="entry name" value="Cyt_P450_sf"/>
</dbReference>
<dbReference type="Gene3D" id="1.10.630.10">
    <property type="entry name" value="Cytochrome P450"/>
    <property type="match status" value="1"/>
</dbReference>
<organism evidence="2 3">
    <name type="scientific">Marinobacterium aestuariivivens</name>
    <dbReference type="NCBI Taxonomy" id="1698799"/>
    <lineage>
        <taxon>Bacteria</taxon>
        <taxon>Pseudomonadati</taxon>
        <taxon>Pseudomonadota</taxon>
        <taxon>Gammaproteobacteria</taxon>
        <taxon>Oceanospirillales</taxon>
        <taxon>Oceanospirillaceae</taxon>
        <taxon>Marinobacterium</taxon>
    </lineage>
</organism>
<feature type="compositionally biased region" description="Polar residues" evidence="1">
    <location>
        <begin position="78"/>
        <end position="94"/>
    </location>
</feature>
<reference evidence="3" key="1">
    <citation type="journal article" date="2019" name="Int. J. Syst. Evol. Microbiol.">
        <title>The Global Catalogue of Microorganisms (GCM) 10K type strain sequencing project: providing services to taxonomists for standard genome sequencing and annotation.</title>
        <authorList>
            <consortium name="The Broad Institute Genomics Platform"/>
            <consortium name="The Broad Institute Genome Sequencing Center for Infectious Disease"/>
            <person name="Wu L."/>
            <person name="Ma J."/>
        </authorList>
    </citation>
    <scope>NUCLEOTIDE SEQUENCE [LARGE SCALE GENOMIC DNA]</scope>
    <source>
        <strain evidence="3">NBRC 111756</strain>
    </source>
</reference>
<dbReference type="EMBL" id="JBHSWE010000002">
    <property type="protein sequence ID" value="MFC6674238.1"/>
    <property type="molecule type" value="Genomic_DNA"/>
</dbReference>
<gene>
    <name evidence="2" type="ORF">ACFQDL_32095</name>
</gene>
<accession>A0ABW2A9T8</accession>
<evidence type="ECO:0000256" key="1">
    <source>
        <dbReference type="SAM" id="MobiDB-lite"/>
    </source>
</evidence>